<dbReference type="Proteomes" id="UP001187682">
    <property type="component" value="Unassembled WGS sequence"/>
</dbReference>
<accession>A0AAE8N739</accession>
<feature type="domain" description="VOC" evidence="1">
    <location>
        <begin position="2"/>
        <end position="124"/>
    </location>
</feature>
<dbReference type="Gene3D" id="3.10.180.10">
    <property type="entry name" value="2,3-Dihydroxybiphenyl 1,2-Dioxygenase, domain 1"/>
    <property type="match status" value="1"/>
</dbReference>
<protein>
    <submittedName>
        <fullName evidence="2">Related to glyoxalase family protein</fullName>
    </submittedName>
</protein>
<gene>
    <name evidence="2" type="ORF">DNG_09057</name>
</gene>
<name>A0AAE8N739_9PEZI</name>
<reference evidence="2" key="1">
    <citation type="submission" date="2018-03" db="EMBL/GenBank/DDBJ databases">
        <authorList>
            <person name="Guldener U."/>
        </authorList>
    </citation>
    <scope>NUCLEOTIDE SEQUENCE</scope>
</reference>
<organism evidence="2 3">
    <name type="scientific">Cephalotrichum gorgonifer</name>
    <dbReference type="NCBI Taxonomy" id="2041049"/>
    <lineage>
        <taxon>Eukaryota</taxon>
        <taxon>Fungi</taxon>
        <taxon>Dikarya</taxon>
        <taxon>Ascomycota</taxon>
        <taxon>Pezizomycotina</taxon>
        <taxon>Sordariomycetes</taxon>
        <taxon>Hypocreomycetidae</taxon>
        <taxon>Microascales</taxon>
        <taxon>Microascaceae</taxon>
        <taxon>Cephalotrichum</taxon>
    </lineage>
</organism>
<proteinExistence type="predicted"/>
<sequence>MTIAHTGIRVTPDVLAQVVAWYLEALAPLGYKKIVEIPGIAVGLGDKEHDPDWWIIPRDVPQAPGNHTAFVASDRTSVDAFYKAAIAAGGKDNGAPGIRERHSPNYYAAFVHDPVGNNIEVLCQVPQAE</sequence>
<dbReference type="PANTHER" id="PTHR35006:SF2">
    <property type="entry name" value="GLYOXALASE FAMILY PROTEIN (AFU_ORTHOLOGUE AFUA_5G14830)"/>
    <property type="match status" value="1"/>
</dbReference>
<dbReference type="AlphaFoldDB" id="A0AAE8N739"/>
<keyword evidence="3" id="KW-1185">Reference proteome</keyword>
<dbReference type="InterPro" id="IPR037523">
    <property type="entry name" value="VOC_core"/>
</dbReference>
<dbReference type="EMBL" id="ONZQ02000015">
    <property type="protein sequence ID" value="SPO06368.1"/>
    <property type="molecule type" value="Genomic_DNA"/>
</dbReference>
<dbReference type="PROSITE" id="PS51819">
    <property type="entry name" value="VOC"/>
    <property type="match status" value="1"/>
</dbReference>
<comment type="caution">
    <text evidence="2">The sequence shown here is derived from an EMBL/GenBank/DDBJ whole genome shotgun (WGS) entry which is preliminary data.</text>
</comment>
<evidence type="ECO:0000313" key="3">
    <source>
        <dbReference type="Proteomes" id="UP001187682"/>
    </source>
</evidence>
<dbReference type="PANTHER" id="PTHR35006">
    <property type="entry name" value="GLYOXALASE FAMILY PROTEIN (AFU_ORTHOLOGUE AFUA_5G14830)"/>
    <property type="match status" value="1"/>
</dbReference>
<dbReference type="CDD" id="cd07262">
    <property type="entry name" value="VOC_like"/>
    <property type="match status" value="1"/>
</dbReference>
<dbReference type="SUPFAM" id="SSF54593">
    <property type="entry name" value="Glyoxalase/Bleomycin resistance protein/Dihydroxybiphenyl dioxygenase"/>
    <property type="match status" value="1"/>
</dbReference>
<dbReference type="InterPro" id="IPR029068">
    <property type="entry name" value="Glyas_Bleomycin-R_OHBP_Dase"/>
</dbReference>
<evidence type="ECO:0000259" key="1">
    <source>
        <dbReference type="PROSITE" id="PS51819"/>
    </source>
</evidence>
<evidence type="ECO:0000313" key="2">
    <source>
        <dbReference type="EMBL" id="SPO06368.1"/>
    </source>
</evidence>